<name>A0A162WBP9_DIDRA</name>
<keyword evidence="3" id="KW-1133">Transmembrane helix</keyword>
<evidence type="ECO:0000256" key="4">
    <source>
        <dbReference type="ARBA" id="ARBA00023136"/>
    </source>
</evidence>
<evidence type="ECO:0000256" key="1">
    <source>
        <dbReference type="ARBA" id="ARBA00004141"/>
    </source>
</evidence>
<dbReference type="PANTHER" id="PTHR33048">
    <property type="entry name" value="PTH11-LIKE INTEGRAL MEMBRANE PROTEIN (AFU_ORTHOLOGUE AFUA_5G11245)"/>
    <property type="match status" value="1"/>
</dbReference>
<dbReference type="AlphaFoldDB" id="A0A162WBP9"/>
<accession>A0A162WBP9</accession>
<organism evidence="6 7">
    <name type="scientific">Didymella rabiei</name>
    <name type="common">Chickpea ascochyta blight fungus</name>
    <name type="synonym">Mycosphaerella rabiei</name>
    <dbReference type="NCBI Taxonomy" id="5454"/>
    <lineage>
        <taxon>Eukaryota</taxon>
        <taxon>Fungi</taxon>
        <taxon>Dikarya</taxon>
        <taxon>Ascomycota</taxon>
        <taxon>Pezizomycotina</taxon>
        <taxon>Dothideomycetes</taxon>
        <taxon>Pleosporomycetidae</taxon>
        <taxon>Pleosporales</taxon>
        <taxon>Pleosporineae</taxon>
        <taxon>Didymellaceae</taxon>
        <taxon>Ascochyta</taxon>
    </lineage>
</organism>
<dbReference type="Pfam" id="PF20684">
    <property type="entry name" value="Fung_rhodopsin"/>
    <property type="match status" value="1"/>
</dbReference>
<protein>
    <submittedName>
        <fullName evidence="6">Uncharacterized protein</fullName>
    </submittedName>
</protein>
<evidence type="ECO:0000256" key="2">
    <source>
        <dbReference type="ARBA" id="ARBA00022692"/>
    </source>
</evidence>
<dbReference type="PANTHER" id="PTHR33048:SF47">
    <property type="entry name" value="INTEGRAL MEMBRANE PROTEIN-RELATED"/>
    <property type="match status" value="1"/>
</dbReference>
<dbReference type="GO" id="GO:0016020">
    <property type="term" value="C:membrane"/>
    <property type="evidence" value="ECO:0007669"/>
    <property type="project" value="UniProtKB-SubCell"/>
</dbReference>
<keyword evidence="7" id="KW-1185">Reference proteome</keyword>
<reference evidence="6 7" key="1">
    <citation type="journal article" date="2016" name="Sci. Rep.">
        <title>Draft genome sequencing and secretome analysis of fungal phytopathogen Ascochyta rabiei provides insight into the necrotrophic effector repertoire.</title>
        <authorList>
            <person name="Verma S."/>
            <person name="Gazara R.K."/>
            <person name="Nizam S."/>
            <person name="Parween S."/>
            <person name="Chattopadhyay D."/>
            <person name="Verma P.K."/>
        </authorList>
    </citation>
    <scope>NUCLEOTIDE SEQUENCE [LARGE SCALE GENOMIC DNA]</scope>
    <source>
        <strain evidence="6 7">ArDII</strain>
    </source>
</reference>
<comment type="caution">
    <text evidence="6">The sequence shown here is derived from an EMBL/GenBank/DDBJ whole genome shotgun (WGS) entry which is preliminary data.</text>
</comment>
<dbReference type="Proteomes" id="UP000076837">
    <property type="component" value="Unassembled WGS sequence"/>
</dbReference>
<evidence type="ECO:0000313" key="7">
    <source>
        <dbReference type="Proteomes" id="UP000076837"/>
    </source>
</evidence>
<dbReference type="EMBL" id="JYNV01000317">
    <property type="protein sequence ID" value="KZM18934.1"/>
    <property type="molecule type" value="Genomic_DNA"/>
</dbReference>
<evidence type="ECO:0000313" key="6">
    <source>
        <dbReference type="EMBL" id="KZM18934.1"/>
    </source>
</evidence>
<proteinExistence type="inferred from homology"/>
<evidence type="ECO:0000256" key="5">
    <source>
        <dbReference type="ARBA" id="ARBA00038359"/>
    </source>
</evidence>
<comment type="similarity">
    <text evidence="5">Belongs to the SAT4 family.</text>
</comment>
<dbReference type="OrthoDB" id="5022096at2759"/>
<comment type="subcellular location">
    <subcellularLocation>
        <location evidence="1">Membrane</location>
        <topology evidence="1">Multi-pass membrane protein</topology>
    </subcellularLocation>
</comment>
<gene>
    <name evidence="6" type="ORF">ST47_g9930</name>
</gene>
<dbReference type="InterPro" id="IPR049326">
    <property type="entry name" value="Rhodopsin_dom_fungi"/>
</dbReference>
<evidence type="ECO:0000256" key="3">
    <source>
        <dbReference type="ARBA" id="ARBA00022989"/>
    </source>
</evidence>
<dbReference type="InterPro" id="IPR052337">
    <property type="entry name" value="SAT4-like"/>
</dbReference>
<dbReference type="STRING" id="5454.A0A162WBP9"/>
<sequence>MSAPIEPSVASNLTPEHIAFTNAPALLAKAGLVFGFAAAVVVSRIYVRVCILRSFGKDDWAMVLAMLLAAGTFVCYVLEVPLGVGKYLTAVQMDKSNYRELLKMFQCVPVAAAWDTRLRPPPIGKGSAKYFSMQTFGQIGMFNSIINILTDFLLALLPVPLTWQLRLNLRTKISLIFVLSLGRFACIAGIMKIRLKKTILSDPNRFIYDGYSMWNFVELDVSIVAGSFPAIKPPFNKFLNAARGLTRGCSKSSGLGDQNMLRYQKHANQSDREIALVEYENGRPSVRASLHTPASSEKAI</sequence>
<keyword evidence="2" id="KW-0812">Transmembrane</keyword>
<keyword evidence="4" id="KW-0472">Membrane</keyword>